<evidence type="ECO:0000259" key="3">
    <source>
        <dbReference type="PROSITE" id="PS50076"/>
    </source>
</evidence>
<proteinExistence type="predicted"/>
<dbReference type="PANTHER" id="PTHR44825">
    <property type="match status" value="1"/>
</dbReference>
<dbReference type="InterPro" id="IPR001623">
    <property type="entry name" value="DnaJ_domain"/>
</dbReference>
<sequence length="311" mass="36118">MQVHKFTVTCRSSMCINVWRVGTQLSRASWCMTSYLPLLEIYPRLVNDQWIVSKSQHFISCFHMLFQHPSLSPHPCRSESPPALCVLLPGSENASVHPPLSLPVLLLVQKCHTTGIFYHTLKLLHPDSDPNNPDLHSQFIQLNQAYRVLSKEGSRRLYDSQRAWHAAWPTTGSSPKHSPFDFTDLGPRPSTSSRGPDENMRYWEQFHTHHAKTFSGTQAKQRQHWNRQLFGYCLLLMLASMAAHYVAYRKLEEVHNSFMDKKDMLITSIYNESKERARANGFQKQQELLRQKHAEFTQRYRIRPSENSAQK</sequence>
<feature type="domain" description="J" evidence="3">
    <location>
        <begin position="95"/>
        <end position="162"/>
    </location>
</feature>
<dbReference type="Pfam" id="PF00226">
    <property type="entry name" value="DnaJ"/>
    <property type="match status" value="1"/>
</dbReference>
<keyword evidence="2" id="KW-1133">Transmembrane helix</keyword>
<feature type="region of interest" description="Disordered" evidence="1">
    <location>
        <begin position="169"/>
        <end position="198"/>
    </location>
</feature>
<dbReference type="AlphaFoldDB" id="A0A8C3IGB6"/>
<feature type="transmembrane region" description="Helical" evidence="2">
    <location>
        <begin position="229"/>
        <end position="248"/>
    </location>
</feature>
<dbReference type="SUPFAM" id="SSF46565">
    <property type="entry name" value="Chaperone J-domain"/>
    <property type="match status" value="1"/>
</dbReference>
<keyword evidence="2" id="KW-0472">Membrane</keyword>
<dbReference type="Proteomes" id="UP000694380">
    <property type="component" value="Unplaced"/>
</dbReference>
<reference evidence="4" key="1">
    <citation type="submission" date="2025-08" db="UniProtKB">
        <authorList>
            <consortium name="Ensembl"/>
        </authorList>
    </citation>
    <scope>IDENTIFICATION</scope>
</reference>
<dbReference type="InterPro" id="IPR036869">
    <property type="entry name" value="J_dom_sf"/>
</dbReference>
<name>A0A8C3IGB6_CHRPI</name>
<dbReference type="Gene3D" id="1.10.287.110">
    <property type="entry name" value="DnaJ domain"/>
    <property type="match status" value="1"/>
</dbReference>
<keyword evidence="2" id="KW-0812">Transmembrane</keyword>
<accession>A0A8C3IGB6</accession>
<evidence type="ECO:0000256" key="2">
    <source>
        <dbReference type="SAM" id="Phobius"/>
    </source>
</evidence>
<dbReference type="Ensembl" id="ENSCPBT00000039449.1">
    <property type="protein sequence ID" value="ENSCPBP00000033592.1"/>
    <property type="gene ID" value="ENSCPBG00000023487.1"/>
</dbReference>
<evidence type="ECO:0000256" key="1">
    <source>
        <dbReference type="SAM" id="MobiDB-lite"/>
    </source>
</evidence>
<evidence type="ECO:0000313" key="5">
    <source>
        <dbReference type="Proteomes" id="UP000694380"/>
    </source>
</evidence>
<protein>
    <submittedName>
        <fullName evidence="4">DnaJ heat shock protein family (Hsp40) member C4</fullName>
    </submittedName>
</protein>
<keyword evidence="5" id="KW-1185">Reference proteome</keyword>
<dbReference type="CDD" id="cd06257">
    <property type="entry name" value="DnaJ"/>
    <property type="match status" value="1"/>
</dbReference>
<reference evidence="4" key="2">
    <citation type="submission" date="2025-09" db="UniProtKB">
        <authorList>
            <consortium name="Ensembl"/>
        </authorList>
    </citation>
    <scope>IDENTIFICATION</scope>
</reference>
<evidence type="ECO:0000313" key="4">
    <source>
        <dbReference type="Ensembl" id="ENSCPBP00000033592.1"/>
    </source>
</evidence>
<gene>
    <name evidence="4" type="primary">DNAJC4</name>
</gene>
<dbReference type="InterPro" id="IPR052763">
    <property type="entry name" value="DnaJ_C4"/>
</dbReference>
<organism evidence="4 5">
    <name type="scientific">Chrysemys picta bellii</name>
    <name type="common">Western painted turtle</name>
    <name type="synonym">Emys bellii</name>
    <dbReference type="NCBI Taxonomy" id="8478"/>
    <lineage>
        <taxon>Eukaryota</taxon>
        <taxon>Metazoa</taxon>
        <taxon>Chordata</taxon>
        <taxon>Craniata</taxon>
        <taxon>Vertebrata</taxon>
        <taxon>Euteleostomi</taxon>
        <taxon>Archelosauria</taxon>
        <taxon>Testudinata</taxon>
        <taxon>Testudines</taxon>
        <taxon>Cryptodira</taxon>
        <taxon>Durocryptodira</taxon>
        <taxon>Testudinoidea</taxon>
        <taxon>Emydidae</taxon>
        <taxon>Chrysemys</taxon>
    </lineage>
</organism>
<dbReference type="PROSITE" id="PS50076">
    <property type="entry name" value="DNAJ_2"/>
    <property type="match status" value="1"/>
</dbReference>
<dbReference type="PANTHER" id="PTHR44825:SF1">
    <property type="entry name" value="DNAJ HOMOLOG SUBFAMILY C MEMBER 4"/>
    <property type="match status" value="1"/>
</dbReference>
<dbReference type="GeneTree" id="ENSGT00510000048574"/>